<dbReference type="PATRIC" id="fig|1641875.4.peg.2875"/>
<sequence>MTGKTVATITWRALYCEGQDTCRLARADHGWLLVGHARFHDDDGFAALDYVVRCAEDWQTLDADIAGTHGEMDVRLHIDHRNGEWLLNETPQPGLKDATDIDLSFTPATNLMPLRRLAKQQDDTLTTRAAWLHYPAATLAPLDQTYQRTHTYGAIDYRAEQTDYTTTLEVNDAGFVTDYPGLWHAEDQHVPL</sequence>
<dbReference type="EMBL" id="LAXJ01000003">
    <property type="protein sequence ID" value="KRS13801.1"/>
    <property type="molecule type" value="Genomic_DNA"/>
</dbReference>
<organism evidence="1 2">
    <name type="scientific">Roseovarius atlanticus</name>
    <dbReference type="NCBI Taxonomy" id="1641875"/>
    <lineage>
        <taxon>Bacteria</taxon>
        <taxon>Pseudomonadati</taxon>
        <taxon>Pseudomonadota</taxon>
        <taxon>Alphaproteobacteria</taxon>
        <taxon>Rhodobacterales</taxon>
        <taxon>Roseobacteraceae</taxon>
        <taxon>Roseovarius</taxon>
    </lineage>
</organism>
<dbReference type="OrthoDB" id="7347529at2"/>
<dbReference type="STRING" id="1641875.XM53_04320"/>
<protein>
    <recommendedName>
        <fullName evidence="3">Glycolipid-binding domain-containing protein</fullName>
    </recommendedName>
</protein>
<evidence type="ECO:0000313" key="1">
    <source>
        <dbReference type="EMBL" id="KRS13801.1"/>
    </source>
</evidence>
<keyword evidence="2" id="KW-1185">Reference proteome</keyword>
<comment type="caution">
    <text evidence="1">The sequence shown here is derived from an EMBL/GenBank/DDBJ whole genome shotgun (WGS) entry which is preliminary data.</text>
</comment>
<dbReference type="AlphaFoldDB" id="A0A0T5NY42"/>
<name>A0A0T5NY42_9RHOB</name>
<dbReference type="InterPro" id="IPR009467">
    <property type="entry name" value="Glycolipid-bd_prot_put"/>
</dbReference>
<dbReference type="RefSeq" id="WP_057790656.1">
    <property type="nucleotide sequence ID" value="NZ_LAXJ01000003.1"/>
</dbReference>
<evidence type="ECO:0008006" key="3">
    <source>
        <dbReference type="Google" id="ProtNLM"/>
    </source>
</evidence>
<proteinExistence type="predicted"/>
<reference evidence="1 2" key="1">
    <citation type="submission" date="2015-04" db="EMBL/GenBank/DDBJ databases">
        <title>The draft genome sequence of Roseovarius sp.R12b.</title>
        <authorList>
            <person name="Li G."/>
            <person name="Lai Q."/>
            <person name="Shao Z."/>
            <person name="Yan P."/>
        </authorList>
    </citation>
    <scope>NUCLEOTIDE SEQUENCE [LARGE SCALE GENOMIC DNA]</scope>
    <source>
        <strain evidence="1 2">R12B</strain>
    </source>
</reference>
<accession>A0A0T5NY42</accession>
<dbReference type="Proteomes" id="UP000051295">
    <property type="component" value="Unassembled WGS sequence"/>
</dbReference>
<dbReference type="SUPFAM" id="SSF159275">
    <property type="entry name" value="PA1994-like"/>
    <property type="match status" value="1"/>
</dbReference>
<dbReference type="Pfam" id="PF06475">
    <property type="entry name" value="Glycolipid_bind"/>
    <property type="match status" value="1"/>
</dbReference>
<evidence type="ECO:0000313" key="2">
    <source>
        <dbReference type="Proteomes" id="UP000051295"/>
    </source>
</evidence>
<gene>
    <name evidence="1" type="ORF">XM53_04320</name>
</gene>